<dbReference type="EMBL" id="JAQFWP010000001">
    <property type="protein sequence ID" value="MDA2803005.1"/>
    <property type="molecule type" value="Genomic_DNA"/>
</dbReference>
<evidence type="ECO:0000256" key="1">
    <source>
        <dbReference type="SAM" id="MobiDB-lite"/>
    </source>
</evidence>
<accession>A0ABT4TE73</accession>
<dbReference type="Pfam" id="PF09957">
    <property type="entry name" value="VapB_antitoxin"/>
    <property type="match status" value="1"/>
</dbReference>
<comment type="caution">
    <text evidence="2">The sequence shown here is derived from an EMBL/GenBank/DDBJ whole genome shotgun (WGS) entry which is preliminary data.</text>
</comment>
<evidence type="ECO:0000313" key="2">
    <source>
        <dbReference type="EMBL" id="MDA2803005.1"/>
    </source>
</evidence>
<feature type="region of interest" description="Disordered" evidence="1">
    <location>
        <begin position="34"/>
        <end position="57"/>
    </location>
</feature>
<gene>
    <name evidence="2" type="ORF">O4U47_00650</name>
</gene>
<dbReference type="InterPro" id="IPR019239">
    <property type="entry name" value="VapB_antitoxin"/>
</dbReference>
<sequence length="57" mass="6146">MRRIDIGIDDDLIAAATDEFEVRTEREAVDLALRRAVGPPQPGVPPQPPRCGPGRGP</sequence>
<organism evidence="2 3">
    <name type="scientific">Nocardiopsis suaedae</name>
    <dbReference type="NCBI Taxonomy" id="3018444"/>
    <lineage>
        <taxon>Bacteria</taxon>
        <taxon>Bacillati</taxon>
        <taxon>Actinomycetota</taxon>
        <taxon>Actinomycetes</taxon>
        <taxon>Streptosporangiales</taxon>
        <taxon>Nocardiopsidaceae</taxon>
        <taxon>Nocardiopsis</taxon>
    </lineage>
</organism>
<protein>
    <submittedName>
        <fullName evidence="2">Type II toxin-antitoxin system VapB family antitoxin</fullName>
    </submittedName>
</protein>
<proteinExistence type="predicted"/>
<evidence type="ECO:0000313" key="3">
    <source>
        <dbReference type="Proteomes" id="UP001165685"/>
    </source>
</evidence>
<feature type="compositionally biased region" description="Pro residues" evidence="1">
    <location>
        <begin position="39"/>
        <end position="57"/>
    </location>
</feature>
<reference evidence="2" key="1">
    <citation type="submission" date="2023-01" db="EMBL/GenBank/DDBJ databases">
        <title>Draft genome sequence of Nocardiopsis sp. LSu2-4 isolated from halophytes.</title>
        <authorList>
            <person name="Duangmal K."/>
            <person name="Chantavorakit T."/>
        </authorList>
    </citation>
    <scope>NUCLEOTIDE SEQUENCE</scope>
    <source>
        <strain evidence="2">LSu2-4</strain>
    </source>
</reference>
<dbReference type="Proteomes" id="UP001165685">
    <property type="component" value="Unassembled WGS sequence"/>
</dbReference>
<keyword evidence="3" id="KW-1185">Reference proteome</keyword>
<dbReference type="RefSeq" id="WP_270674993.1">
    <property type="nucleotide sequence ID" value="NZ_JAQFWP010000001.1"/>
</dbReference>
<name>A0ABT4TE73_9ACTN</name>